<name>A0A0D3RM65_SALTM</name>
<evidence type="ECO:0000313" key="1">
    <source>
        <dbReference type="EMBL" id="AJS09934.1"/>
    </source>
</evidence>
<sequence>MSYYNKHERTALLGSINGEKKVLQALVTAELKTHPANSEAYLRGLKAGLSAGKKHSSATLLRRKLKGSLVRELNEI</sequence>
<dbReference type="EMBL" id="KP763470">
    <property type="protein sequence ID" value="AJS09934.1"/>
    <property type="molecule type" value="Genomic_DNA"/>
</dbReference>
<reference evidence="1" key="1">
    <citation type="journal article" date="2015" name="FEMS Microbiol. Lett.">
        <title>Characterisation of a large novel phage-like plasmid in Salmonella enterica serovar Typhimurium.</title>
        <authorList>
            <person name="Octavia S."/>
            <person name="Sara J."/>
            <person name="Lan R."/>
        </authorList>
    </citation>
    <scope>NUCLEOTIDE SEQUENCE</scope>
    <source>
        <strain evidence="1">L946</strain>
        <plasmid evidence="1">pSTM_Phi</plasmid>
    </source>
</reference>
<keyword evidence="1" id="KW-0614">Plasmid</keyword>
<dbReference type="RefSeq" id="WP_046594035.1">
    <property type="nucleotide sequence ID" value="NZ_KP763470.1"/>
</dbReference>
<protein>
    <submittedName>
        <fullName evidence="1">Uncharacterized protein</fullName>
    </submittedName>
</protein>
<organism evidence="1">
    <name type="scientific">Salmonella typhimurium</name>
    <dbReference type="NCBI Taxonomy" id="90371"/>
    <lineage>
        <taxon>Bacteria</taxon>
        <taxon>Pseudomonadati</taxon>
        <taxon>Pseudomonadota</taxon>
        <taxon>Gammaproteobacteria</taxon>
        <taxon>Enterobacterales</taxon>
        <taxon>Enterobacteriaceae</taxon>
        <taxon>Salmonella</taxon>
    </lineage>
</organism>
<accession>A0A0D3RM65</accession>
<proteinExistence type="predicted"/>
<geneLocation type="plasmid" evidence="1">
    <name>pSTM_Phi</name>
</geneLocation>
<dbReference type="AlphaFoldDB" id="A0A0D3RM65"/>